<accession>A0A6J5F8T4</accession>
<feature type="compositionally biased region" description="Polar residues" evidence="1">
    <location>
        <begin position="70"/>
        <end position="79"/>
    </location>
</feature>
<dbReference type="AlphaFoldDB" id="A0A6J5F8T4"/>
<dbReference type="RefSeq" id="WP_175233574.1">
    <property type="nucleotide sequence ID" value="NZ_CADIKH010000346.1"/>
</dbReference>
<keyword evidence="3" id="KW-1185">Reference proteome</keyword>
<organism evidence="2 3">
    <name type="scientific">Paraburkholderia humisilvae</name>
    <dbReference type="NCBI Taxonomy" id="627669"/>
    <lineage>
        <taxon>Bacteria</taxon>
        <taxon>Pseudomonadati</taxon>
        <taxon>Pseudomonadota</taxon>
        <taxon>Betaproteobacteria</taxon>
        <taxon>Burkholderiales</taxon>
        <taxon>Burkholderiaceae</taxon>
        <taxon>Paraburkholderia</taxon>
    </lineage>
</organism>
<evidence type="ECO:0000313" key="3">
    <source>
        <dbReference type="Proteomes" id="UP000494363"/>
    </source>
</evidence>
<evidence type="ECO:0000256" key="1">
    <source>
        <dbReference type="SAM" id="MobiDB-lite"/>
    </source>
</evidence>
<gene>
    <name evidence="2" type="ORF">LMG29542_08632</name>
</gene>
<feature type="region of interest" description="Disordered" evidence="1">
    <location>
        <begin position="66"/>
        <end position="96"/>
    </location>
</feature>
<dbReference type="Gene3D" id="3.90.210.10">
    <property type="entry name" value="Heat-Labile Enterotoxin, subunit A"/>
    <property type="match status" value="1"/>
</dbReference>
<dbReference type="EMBL" id="CADIKH010000346">
    <property type="protein sequence ID" value="CAB3775250.1"/>
    <property type="molecule type" value="Genomic_DNA"/>
</dbReference>
<dbReference type="Proteomes" id="UP000494363">
    <property type="component" value="Unassembled WGS sequence"/>
</dbReference>
<evidence type="ECO:0000313" key="2">
    <source>
        <dbReference type="EMBL" id="CAB3775250.1"/>
    </source>
</evidence>
<reference evidence="2 3" key="1">
    <citation type="submission" date="2020-04" db="EMBL/GenBank/DDBJ databases">
        <authorList>
            <person name="De Canck E."/>
        </authorList>
    </citation>
    <scope>NUCLEOTIDE SEQUENCE [LARGE SCALE GENOMIC DNA]</scope>
    <source>
        <strain evidence="2 3">LMG 29542</strain>
    </source>
</reference>
<proteinExistence type="predicted"/>
<dbReference type="SUPFAM" id="SSF56399">
    <property type="entry name" value="ADP-ribosylation"/>
    <property type="match status" value="1"/>
</dbReference>
<protein>
    <submittedName>
        <fullName evidence="2">Uncharacterized protein</fullName>
    </submittedName>
</protein>
<name>A0A6J5F8T4_9BURK</name>
<sequence>MEYNFAFGNSGVATNGAASGSYDYGAASSGSAMTPLPVTFYSYSNPHWAVLGQAARSRADSAGASHSRAFTVSQSSSPSVDMAHVGDAELGPELPDNDKRKAYYRADRRPLAGIFRAGLYTKGFGQDVERHVRTNYPCDLVSLTPSSAAAIKFATEKSGAKNIVKVGIEIGSPSVIDVNKFFKEELGKKNPHSEEQEHVHIGDIPASKVFGGQRINMAGQPVGPFECNKGYK</sequence>